<dbReference type="NCBIfam" id="TIGR01976">
    <property type="entry name" value="am_tr_V_VC1184"/>
    <property type="match status" value="1"/>
</dbReference>
<evidence type="ECO:0000259" key="2">
    <source>
        <dbReference type="Pfam" id="PF00266"/>
    </source>
</evidence>
<proteinExistence type="predicted"/>
<dbReference type="Pfam" id="PF00266">
    <property type="entry name" value="Aminotran_5"/>
    <property type="match status" value="1"/>
</dbReference>
<dbReference type="Gene3D" id="3.90.1150.10">
    <property type="entry name" value="Aspartate Aminotransferase, domain 1"/>
    <property type="match status" value="1"/>
</dbReference>
<dbReference type="InterPro" id="IPR015424">
    <property type="entry name" value="PyrdxlP-dep_Trfase"/>
</dbReference>
<gene>
    <name evidence="3" type="ORF">BWR60_05775</name>
</gene>
<dbReference type="InterPro" id="IPR015422">
    <property type="entry name" value="PyrdxlP-dep_Trfase_small"/>
</dbReference>
<name>A0A211ZSC8_9PROT</name>
<reference evidence="4" key="1">
    <citation type="submission" date="2017-05" db="EMBL/GenBank/DDBJ databases">
        <authorList>
            <person name="Macchi M."/>
            <person name="Festa S."/>
            <person name="Coppotelli B.M."/>
            <person name="Morelli I.S."/>
        </authorList>
    </citation>
    <scope>NUCLEOTIDE SEQUENCE [LARGE SCALE GENOMIC DNA]</scope>
    <source>
        <strain evidence="4">I</strain>
    </source>
</reference>
<dbReference type="PANTHER" id="PTHR43586:SF21">
    <property type="entry name" value="PYRIDOXAL PHOSPHATE (PLP)-DEPENDENT ASPARTATE AMINOTRANSFERASE SUPERFAMILY"/>
    <property type="match status" value="1"/>
</dbReference>
<keyword evidence="4" id="KW-1185">Reference proteome</keyword>
<dbReference type="InterPro" id="IPR011340">
    <property type="entry name" value="Cys_dSase-rel"/>
</dbReference>
<dbReference type="SUPFAM" id="SSF53383">
    <property type="entry name" value="PLP-dependent transferases"/>
    <property type="match status" value="1"/>
</dbReference>
<sequence length="433" mass="47227">MTLGLSRRHPVTQASTAARAFPIDAVRAQFPALQKEKAGDFIFLDNAGGAQIPRSVLDAVTRHLVDHNVQRGGRYDKSRAVDRAVAEARESVALLVNAYQPAEICFGMNATSFIRLVSLGIGQMLAERNEIVVTDMDHDANIATWLALESAGAKFAWWRMREDGTLHVEDLVPLLSSRTRLVACTATAHSIGTIVDIAAVSRAARAVGAEVFVDCVHYGPHGLIDVQEWGCDYLVCSGYKNFSPHMGFLWGRFDALKRLPTFREDFIPDEPPYKVEAGTFVYENVAGMDASVRYLEALGRGFTWPSNGSRRDDIVAAMTAIRAYEAGLSREMLRGLKACGATVYGISDEDRVDGRVPTICFNIPGRSPQAIADAMSDAGIGIRDGHMYAPRLMQRLGLPMATGALRVSMVHYNTTAEVRRFGEALAAYLGKAG</sequence>
<dbReference type="PANTHER" id="PTHR43586">
    <property type="entry name" value="CYSTEINE DESULFURASE"/>
    <property type="match status" value="1"/>
</dbReference>
<organism evidence="3 4">
    <name type="scientific">Inquilinus limosus</name>
    <dbReference type="NCBI Taxonomy" id="171674"/>
    <lineage>
        <taxon>Bacteria</taxon>
        <taxon>Pseudomonadati</taxon>
        <taxon>Pseudomonadota</taxon>
        <taxon>Alphaproteobacteria</taxon>
        <taxon>Rhodospirillales</taxon>
        <taxon>Rhodospirillaceae</taxon>
        <taxon>Inquilinus</taxon>
    </lineage>
</organism>
<dbReference type="AlphaFoldDB" id="A0A211ZSC8"/>
<comment type="caution">
    <text evidence="3">The sequence shown here is derived from an EMBL/GenBank/DDBJ whole genome shotgun (WGS) entry which is preliminary data.</text>
</comment>
<dbReference type="Proteomes" id="UP000196655">
    <property type="component" value="Unassembled WGS sequence"/>
</dbReference>
<protein>
    <submittedName>
        <fullName evidence="3">Cysteine desulfurase-like protein</fullName>
    </submittedName>
</protein>
<evidence type="ECO:0000313" key="3">
    <source>
        <dbReference type="EMBL" id="OWJ68181.1"/>
    </source>
</evidence>
<keyword evidence="1" id="KW-0663">Pyridoxal phosphate</keyword>
<evidence type="ECO:0000313" key="4">
    <source>
        <dbReference type="Proteomes" id="UP000196655"/>
    </source>
</evidence>
<feature type="domain" description="Aminotransferase class V" evidence="2">
    <location>
        <begin position="42"/>
        <end position="421"/>
    </location>
</feature>
<evidence type="ECO:0000256" key="1">
    <source>
        <dbReference type="ARBA" id="ARBA00022898"/>
    </source>
</evidence>
<dbReference type="STRING" id="1122125.GCA_000423185_03410"/>
<dbReference type="InterPro" id="IPR015421">
    <property type="entry name" value="PyrdxlP-dep_Trfase_major"/>
</dbReference>
<dbReference type="InterPro" id="IPR000192">
    <property type="entry name" value="Aminotrans_V_dom"/>
</dbReference>
<dbReference type="Gene3D" id="3.40.640.10">
    <property type="entry name" value="Type I PLP-dependent aspartate aminotransferase-like (Major domain)"/>
    <property type="match status" value="1"/>
</dbReference>
<dbReference type="EMBL" id="NHON01000007">
    <property type="protein sequence ID" value="OWJ68181.1"/>
    <property type="molecule type" value="Genomic_DNA"/>
</dbReference>
<accession>A0A211ZSC8</accession>